<name>W2WLE3_PHYNI</name>
<gene>
    <name evidence="1" type="ORF">F441_13109</name>
</gene>
<protein>
    <submittedName>
        <fullName evidence="1">Uncharacterized protein</fullName>
    </submittedName>
</protein>
<proteinExistence type="predicted"/>
<sequence length="57" mass="6370">MCIHDIHGTRELGLPCPGMPDPVRLFVSINANVVSPLAVDHNNDSMYRDFYLETNAL</sequence>
<organism evidence="1 2">
    <name type="scientific">Phytophthora nicotianae CJ01A1</name>
    <dbReference type="NCBI Taxonomy" id="1317063"/>
    <lineage>
        <taxon>Eukaryota</taxon>
        <taxon>Sar</taxon>
        <taxon>Stramenopiles</taxon>
        <taxon>Oomycota</taxon>
        <taxon>Peronosporomycetes</taxon>
        <taxon>Peronosporales</taxon>
        <taxon>Peronosporaceae</taxon>
        <taxon>Phytophthora</taxon>
    </lineage>
</organism>
<comment type="caution">
    <text evidence="1">The sequence shown here is derived from an EMBL/GenBank/DDBJ whole genome shotgun (WGS) entry which is preliminary data.</text>
</comment>
<evidence type="ECO:0000313" key="1">
    <source>
        <dbReference type="EMBL" id="ETP11370.1"/>
    </source>
</evidence>
<dbReference type="EMBL" id="ANIX01002580">
    <property type="protein sequence ID" value="ETP11370.1"/>
    <property type="molecule type" value="Genomic_DNA"/>
</dbReference>
<dbReference type="AlphaFoldDB" id="W2WLE3"/>
<evidence type="ECO:0000313" key="2">
    <source>
        <dbReference type="Proteomes" id="UP000018958"/>
    </source>
</evidence>
<reference evidence="1 2" key="1">
    <citation type="submission" date="2013-11" db="EMBL/GenBank/DDBJ databases">
        <title>The Genome Sequence of Phytophthora parasitica CJ01A1.</title>
        <authorList>
            <consortium name="The Broad Institute Genomics Platform"/>
            <person name="Russ C."/>
            <person name="Tyler B."/>
            <person name="Panabieres F."/>
            <person name="Shan W."/>
            <person name="Tripathy S."/>
            <person name="Grunwald N."/>
            <person name="Machado M."/>
            <person name="Johnson C.S."/>
            <person name="Walker B."/>
            <person name="Young S.K."/>
            <person name="Zeng Q."/>
            <person name="Gargeya S."/>
            <person name="Fitzgerald M."/>
            <person name="Haas B."/>
            <person name="Abouelleil A."/>
            <person name="Allen A.W."/>
            <person name="Alvarado L."/>
            <person name="Arachchi H.M."/>
            <person name="Berlin A.M."/>
            <person name="Chapman S.B."/>
            <person name="Gainer-Dewar J."/>
            <person name="Goldberg J."/>
            <person name="Griggs A."/>
            <person name="Gujja S."/>
            <person name="Hansen M."/>
            <person name="Howarth C."/>
            <person name="Imamovic A."/>
            <person name="Ireland A."/>
            <person name="Larimer J."/>
            <person name="McCowan C."/>
            <person name="Murphy C."/>
            <person name="Pearson M."/>
            <person name="Poon T.W."/>
            <person name="Priest M."/>
            <person name="Roberts A."/>
            <person name="Saif S."/>
            <person name="Shea T."/>
            <person name="Sisk P."/>
            <person name="Sykes S."/>
            <person name="Wortman J."/>
            <person name="Nusbaum C."/>
            <person name="Birren B."/>
        </authorList>
    </citation>
    <scope>NUCLEOTIDE SEQUENCE [LARGE SCALE GENOMIC DNA]</scope>
    <source>
        <strain evidence="1 2">CJ01A1</strain>
    </source>
</reference>
<dbReference type="Proteomes" id="UP000018958">
    <property type="component" value="Unassembled WGS sequence"/>
</dbReference>
<accession>W2WLE3</accession>